<dbReference type="EMBL" id="PPGH01000013">
    <property type="protein sequence ID" value="PQJ97379.1"/>
    <property type="molecule type" value="Genomic_DNA"/>
</dbReference>
<dbReference type="Proteomes" id="UP000239936">
    <property type="component" value="Unassembled WGS sequence"/>
</dbReference>
<dbReference type="RefSeq" id="WP_105072637.1">
    <property type="nucleotide sequence ID" value="NZ_PPGH01000013.1"/>
</dbReference>
<dbReference type="OrthoDB" id="9807600at2"/>
<dbReference type="InterPro" id="IPR016878">
    <property type="entry name" value="MICAH-like"/>
</dbReference>
<gene>
    <name evidence="2" type="ORF">CXB77_02315</name>
</gene>
<sequence>MKKILLLLFTATTFFVSGCAISPLTTNSKVQCVISGISEDDVVRAQKEWGEAIVAIGRAYTEKKNYQALAAQVINNLYAYDEGTVLFKPTKAVERQFRLNKTDAISYFVKGNLHEDHGFALQPWSKVRFENAGVDISSHSATAMGNYYFTDAKTGKDVKVEFTFGYIKDDKGKLLINLHHSSLPYTPQH</sequence>
<name>A0A2S7XUG9_9GAMM</name>
<proteinExistence type="predicted"/>
<evidence type="ECO:0000313" key="2">
    <source>
        <dbReference type="EMBL" id="PQJ97379.1"/>
    </source>
</evidence>
<dbReference type="PROSITE" id="PS51257">
    <property type="entry name" value="PROKAR_LIPOPROTEIN"/>
    <property type="match status" value="1"/>
</dbReference>
<feature type="chain" id="PRO_5015691500" description="Phosphoribosyl-AMP cyclohydrolase" evidence="1">
    <location>
        <begin position="23"/>
        <end position="189"/>
    </location>
</feature>
<comment type="caution">
    <text evidence="2">The sequence shown here is derived from an EMBL/GenBank/DDBJ whole genome shotgun (WGS) entry which is preliminary data.</text>
</comment>
<keyword evidence="3" id="KW-1185">Reference proteome</keyword>
<evidence type="ECO:0000313" key="3">
    <source>
        <dbReference type="Proteomes" id="UP000239936"/>
    </source>
</evidence>
<keyword evidence="1" id="KW-0732">Signal</keyword>
<organism evidence="2 3">
    <name type="scientific">Chromatium okenii</name>
    <dbReference type="NCBI Taxonomy" id="61644"/>
    <lineage>
        <taxon>Bacteria</taxon>
        <taxon>Pseudomonadati</taxon>
        <taxon>Pseudomonadota</taxon>
        <taxon>Gammaproteobacteria</taxon>
        <taxon>Chromatiales</taxon>
        <taxon>Chromatiaceae</taxon>
        <taxon>Chromatium</taxon>
    </lineage>
</organism>
<reference evidence="2 3" key="1">
    <citation type="submission" date="2018-01" db="EMBL/GenBank/DDBJ databases">
        <title>The complete genome sequence of Chromatium okenii LaCa, a purple sulfur bacterium with a turbulent life.</title>
        <authorList>
            <person name="Luedin S.M."/>
            <person name="Liechti N."/>
            <person name="Storelli N."/>
            <person name="Danza F."/>
            <person name="Wittwer M."/>
            <person name="Pothier J.F."/>
            <person name="Tonolla M.A."/>
        </authorList>
    </citation>
    <scope>NUCLEOTIDE SEQUENCE [LARGE SCALE GENOMIC DNA]</scope>
    <source>
        <strain evidence="2 3">LaCa</strain>
    </source>
</reference>
<accession>A0A2S7XUG9</accession>
<evidence type="ECO:0000256" key="1">
    <source>
        <dbReference type="SAM" id="SignalP"/>
    </source>
</evidence>
<evidence type="ECO:0008006" key="4">
    <source>
        <dbReference type="Google" id="ProtNLM"/>
    </source>
</evidence>
<dbReference type="PIRSF" id="PIRSF028288">
    <property type="entry name" value="UCP028288"/>
    <property type="match status" value="1"/>
</dbReference>
<dbReference type="Gene3D" id="3.10.450.50">
    <property type="match status" value="1"/>
</dbReference>
<feature type="signal peptide" evidence="1">
    <location>
        <begin position="1"/>
        <end position="22"/>
    </location>
</feature>
<dbReference type="AlphaFoldDB" id="A0A2S7XUG9"/>
<protein>
    <recommendedName>
        <fullName evidence="4">Phosphoribosyl-AMP cyclohydrolase</fullName>
    </recommendedName>
</protein>